<feature type="signal peptide" evidence="1">
    <location>
        <begin position="1"/>
        <end position="23"/>
    </location>
</feature>
<organism evidence="2 3">
    <name type="scientific">Brevifollis gellanilyticus</name>
    <dbReference type="NCBI Taxonomy" id="748831"/>
    <lineage>
        <taxon>Bacteria</taxon>
        <taxon>Pseudomonadati</taxon>
        <taxon>Verrucomicrobiota</taxon>
        <taxon>Verrucomicrobiia</taxon>
        <taxon>Verrucomicrobiales</taxon>
        <taxon>Verrucomicrobiaceae</taxon>
    </lineage>
</organism>
<evidence type="ECO:0000313" key="2">
    <source>
        <dbReference type="EMBL" id="GEP44157.1"/>
    </source>
</evidence>
<dbReference type="Proteomes" id="UP000321577">
    <property type="component" value="Unassembled WGS sequence"/>
</dbReference>
<dbReference type="AlphaFoldDB" id="A0A512MBQ1"/>
<evidence type="ECO:0000313" key="3">
    <source>
        <dbReference type="Proteomes" id="UP000321577"/>
    </source>
</evidence>
<comment type="caution">
    <text evidence="2">The sequence shown here is derived from an EMBL/GenBank/DDBJ whole genome shotgun (WGS) entry which is preliminary data.</text>
</comment>
<evidence type="ECO:0008006" key="4">
    <source>
        <dbReference type="Google" id="ProtNLM"/>
    </source>
</evidence>
<proteinExistence type="predicted"/>
<dbReference type="EMBL" id="BKAG01000026">
    <property type="protein sequence ID" value="GEP44157.1"/>
    <property type="molecule type" value="Genomic_DNA"/>
</dbReference>
<feature type="chain" id="PRO_5021955535" description="Lipoprotein" evidence="1">
    <location>
        <begin position="24"/>
        <end position="65"/>
    </location>
</feature>
<accession>A0A512MBQ1</accession>
<reference evidence="2 3" key="1">
    <citation type="submission" date="2019-07" db="EMBL/GenBank/DDBJ databases">
        <title>Whole genome shotgun sequence of Brevifollis gellanilyticus NBRC 108608.</title>
        <authorList>
            <person name="Hosoyama A."/>
            <person name="Uohara A."/>
            <person name="Ohji S."/>
            <person name="Ichikawa N."/>
        </authorList>
    </citation>
    <scope>NUCLEOTIDE SEQUENCE [LARGE SCALE GENOMIC DNA]</scope>
    <source>
        <strain evidence="2 3">NBRC 108608</strain>
    </source>
</reference>
<gene>
    <name evidence="2" type="ORF">BGE01nite_34480</name>
</gene>
<dbReference type="RefSeq" id="WP_146851840.1">
    <property type="nucleotide sequence ID" value="NZ_BKAG01000026.1"/>
</dbReference>
<keyword evidence="3" id="KW-1185">Reference proteome</keyword>
<sequence>MKRKTYLLSLAALALTLPSCVSAGLQFRDSFTGRVTTKERVIGAAVDVVTLPVQLPVIAVLAAKD</sequence>
<keyword evidence="1" id="KW-0732">Signal</keyword>
<protein>
    <recommendedName>
        <fullName evidence="4">Lipoprotein</fullName>
    </recommendedName>
</protein>
<name>A0A512MBQ1_9BACT</name>
<evidence type="ECO:0000256" key="1">
    <source>
        <dbReference type="SAM" id="SignalP"/>
    </source>
</evidence>